<dbReference type="Gene3D" id="3.30.70.270">
    <property type="match status" value="1"/>
</dbReference>
<feature type="transmembrane region" description="Helical" evidence="4">
    <location>
        <begin position="36"/>
        <end position="58"/>
    </location>
</feature>
<proteinExistence type="predicted"/>
<dbReference type="NCBIfam" id="TIGR00254">
    <property type="entry name" value="GGDEF"/>
    <property type="match status" value="1"/>
</dbReference>
<feature type="transmembrane region" description="Helical" evidence="4">
    <location>
        <begin position="152"/>
        <end position="172"/>
    </location>
</feature>
<dbReference type="GO" id="GO:1902201">
    <property type="term" value="P:negative regulation of bacterial-type flagellum-dependent cell motility"/>
    <property type="evidence" value="ECO:0007669"/>
    <property type="project" value="TreeGrafter"/>
</dbReference>
<dbReference type="InterPro" id="IPR000160">
    <property type="entry name" value="GGDEF_dom"/>
</dbReference>
<evidence type="ECO:0000256" key="4">
    <source>
        <dbReference type="SAM" id="Phobius"/>
    </source>
</evidence>
<dbReference type="SUPFAM" id="SSF55073">
    <property type="entry name" value="Nucleotide cyclase"/>
    <property type="match status" value="1"/>
</dbReference>
<feature type="transmembrane region" description="Helical" evidence="4">
    <location>
        <begin position="120"/>
        <end position="140"/>
    </location>
</feature>
<feature type="transmembrane region" description="Helical" evidence="4">
    <location>
        <begin position="94"/>
        <end position="114"/>
    </location>
</feature>
<dbReference type="GO" id="GO:0052621">
    <property type="term" value="F:diguanylate cyclase activity"/>
    <property type="evidence" value="ECO:0007669"/>
    <property type="project" value="UniProtKB-EC"/>
</dbReference>
<evidence type="ECO:0000313" key="7">
    <source>
        <dbReference type="Proteomes" id="UP000286678"/>
    </source>
</evidence>
<dbReference type="OrthoDB" id="9813903at2"/>
<evidence type="ECO:0000256" key="2">
    <source>
        <dbReference type="ARBA" id="ARBA00012528"/>
    </source>
</evidence>
<dbReference type="FunFam" id="3.30.70.270:FF:000001">
    <property type="entry name" value="Diguanylate cyclase domain protein"/>
    <property type="match status" value="1"/>
</dbReference>
<keyword evidence="4" id="KW-1133">Transmembrane helix</keyword>
<dbReference type="Proteomes" id="UP000286678">
    <property type="component" value="Unassembled WGS sequence"/>
</dbReference>
<dbReference type="InterPro" id="IPR043128">
    <property type="entry name" value="Rev_trsase/Diguanyl_cyclase"/>
</dbReference>
<gene>
    <name evidence="6" type="ORF">CWE21_09520</name>
</gene>
<feature type="transmembrane region" description="Helical" evidence="4">
    <location>
        <begin position="64"/>
        <end position="82"/>
    </location>
</feature>
<keyword evidence="7" id="KW-1185">Reference proteome</keyword>
<comment type="caution">
    <text evidence="6">The sequence shown here is derived from an EMBL/GenBank/DDBJ whole genome shotgun (WGS) entry which is preliminary data.</text>
</comment>
<evidence type="ECO:0000313" key="6">
    <source>
        <dbReference type="EMBL" id="RUO46835.1"/>
    </source>
</evidence>
<reference evidence="7" key="1">
    <citation type="journal article" date="2018" name="Front. Microbiol.">
        <title>Genome-Based Analysis Reveals the Taxonomy and Diversity of the Family Idiomarinaceae.</title>
        <authorList>
            <person name="Liu Y."/>
            <person name="Lai Q."/>
            <person name="Shao Z."/>
        </authorList>
    </citation>
    <scope>NUCLEOTIDE SEQUENCE [LARGE SCALE GENOMIC DNA]</scope>
    <source>
        <strain evidence="7">SW15</strain>
    </source>
</reference>
<dbReference type="CDD" id="cd01949">
    <property type="entry name" value="GGDEF"/>
    <property type="match status" value="1"/>
</dbReference>
<dbReference type="AlphaFoldDB" id="A0A432XDQ2"/>
<dbReference type="EC" id="2.7.7.65" evidence="2"/>
<feature type="transmembrane region" description="Helical" evidence="4">
    <location>
        <begin position="6"/>
        <end position="29"/>
    </location>
</feature>
<name>A0A432XDQ2_9GAMM</name>
<dbReference type="Pfam" id="PF00990">
    <property type="entry name" value="GGDEF"/>
    <property type="match status" value="1"/>
</dbReference>
<organism evidence="6 7">
    <name type="scientific">Pseudidiomarina aquimaris</name>
    <dbReference type="NCBI Taxonomy" id="641841"/>
    <lineage>
        <taxon>Bacteria</taxon>
        <taxon>Pseudomonadati</taxon>
        <taxon>Pseudomonadota</taxon>
        <taxon>Gammaproteobacteria</taxon>
        <taxon>Alteromonadales</taxon>
        <taxon>Idiomarinaceae</taxon>
        <taxon>Pseudidiomarina</taxon>
    </lineage>
</organism>
<feature type="transmembrane region" description="Helical" evidence="4">
    <location>
        <begin position="192"/>
        <end position="212"/>
    </location>
</feature>
<dbReference type="InterPro" id="IPR050469">
    <property type="entry name" value="Diguanylate_Cyclase"/>
</dbReference>
<dbReference type="PANTHER" id="PTHR45138">
    <property type="entry name" value="REGULATORY COMPONENTS OF SENSORY TRANSDUCTION SYSTEM"/>
    <property type="match status" value="1"/>
</dbReference>
<dbReference type="PROSITE" id="PS50887">
    <property type="entry name" value="GGDEF"/>
    <property type="match status" value="1"/>
</dbReference>
<dbReference type="GO" id="GO:0005886">
    <property type="term" value="C:plasma membrane"/>
    <property type="evidence" value="ECO:0007669"/>
    <property type="project" value="TreeGrafter"/>
</dbReference>
<dbReference type="PANTHER" id="PTHR45138:SF9">
    <property type="entry name" value="DIGUANYLATE CYCLASE DGCM-RELATED"/>
    <property type="match status" value="1"/>
</dbReference>
<feature type="domain" description="GGDEF" evidence="5">
    <location>
        <begin position="251"/>
        <end position="382"/>
    </location>
</feature>
<evidence type="ECO:0000256" key="3">
    <source>
        <dbReference type="ARBA" id="ARBA00034247"/>
    </source>
</evidence>
<keyword evidence="4" id="KW-0472">Membrane</keyword>
<evidence type="ECO:0000259" key="5">
    <source>
        <dbReference type="PROSITE" id="PS50887"/>
    </source>
</evidence>
<sequence length="382" mass="42745">MEMHLPTLIITTITLNVLLAGVMFIIYQVRRSQKSFLTWALACAVFAVAVMLTSMRAIVDDQPWLTVFMADLCIIFAPLLALHGLRQYQVQGPVSLKLVALVMSYSALPLVYLYTSPLHAQTLTAVITAAIYLFAAAYMLTIKQAPALSRNVLFLLFLLHGALMLGMAGMLFQNLGAKQLITVEPILKLILITHLLLTTGTVTLFPVFAFAMSERRLLEIVNFDELTQLYNRRAFFERGSMLLAKNRVLRRPFCVLMLDLDHFKEINDRFGHAAGDACLREVARIIHESVRDNDVAARIGGEEFALALSDVDRNQAELLSYRLCQRIAQQVFEHNDEKIELTVSIGGIFSISSRRELSDLLNAADSALYEAKAGGRNQFKFA</sequence>
<dbReference type="GO" id="GO:0043709">
    <property type="term" value="P:cell adhesion involved in single-species biofilm formation"/>
    <property type="evidence" value="ECO:0007669"/>
    <property type="project" value="TreeGrafter"/>
</dbReference>
<keyword evidence="4" id="KW-0812">Transmembrane</keyword>
<dbReference type="EMBL" id="PIPT01000007">
    <property type="protein sequence ID" value="RUO46835.1"/>
    <property type="molecule type" value="Genomic_DNA"/>
</dbReference>
<comment type="catalytic activity">
    <reaction evidence="3">
        <text>2 GTP = 3',3'-c-di-GMP + 2 diphosphate</text>
        <dbReference type="Rhea" id="RHEA:24898"/>
        <dbReference type="ChEBI" id="CHEBI:33019"/>
        <dbReference type="ChEBI" id="CHEBI:37565"/>
        <dbReference type="ChEBI" id="CHEBI:58805"/>
        <dbReference type="EC" id="2.7.7.65"/>
    </reaction>
</comment>
<comment type="cofactor">
    <cofactor evidence="1">
        <name>Mg(2+)</name>
        <dbReference type="ChEBI" id="CHEBI:18420"/>
    </cofactor>
</comment>
<accession>A0A432XDQ2</accession>
<dbReference type="InterPro" id="IPR029787">
    <property type="entry name" value="Nucleotide_cyclase"/>
</dbReference>
<protein>
    <recommendedName>
        <fullName evidence="2">diguanylate cyclase</fullName>
        <ecNumber evidence="2">2.7.7.65</ecNumber>
    </recommendedName>
</protein>
<dbReference type="SMART" id="SM00267">
    <property type="entry name" value="GGDEF"/>
    <property type="match status" value="1"/>
</dbReference>
<evidence type="ECO:0000256" key="1">
    <source>
        <dbReference type="ARBA" id="ARBA00001946"/>
    </source>
</evidence>